<name>A0AC61ZTQ2_9CAUD</name>
<proteinExistence type="predicted"/>
<reference evidence="1" key="1">
    <citation type="submission" date="2024-02" db="EMBL/GenBank/DDBJ databases">
        <title>Klebsiella phages.</title>
        <authorList>
            <person name="Li J."/>
            <person name="Feng Y."/>
            <person name="Zong Z."/>
        </authorList>
    </citation>
    <scope>NUCLEOTIDE SEQUENCE</scope>
</reference>
<evidence type="ECO:0000313" key="1">
    <source>
        <dbReference type="EMBL" id="WWT41057.1"/>
    </source>
</evidence>
<organism evidence="1">
    <name type="scientific">Klebsiella phage phi1_175008</name>
    <dbReference type="NCBI Taxonomy" id="3127744"/>
    <lineage>
        <taxon>Viruses</taxon>
        <taxon>Duplodnaviria</taxon>
        <taxon>Heunggongvirae</taxon>
        <taxon>Uroviricota</taxon>
        <taxon>Caudoviricetes</taxon>
        <taxon>Stephanstirmvirinae</taxon>
    </lineage>
</organism>
<sequence>MSEYEKGVWYNWGVDGDKEPYFPVPEGTLVTVLHRDGEVFHNVRTGRDEAEEWWVDENDPQPGDIMSFRVEK</sequence>
<dbReference type="EMBL" id="PP357458">
    <property type="protein sequence ID" value="WWT41057.1"/>
    <property type="molecule type" value="Genomic_DNA"/>
</dbReference>
<accession>A0AC61ZTQ2</accession>
<protein>
    <submittedName>
        <fullName evidence="1">Uncharacterized protein</fullName>
    </submittedName>
</protein>